<organism evidence="1 2">
    <name type="scientific">Trifolium medium</name>
    <dbReference type="NCBI Taxonomy" id="97028"/>
    <lineage>
        <taxon>Eukaryota</taxon>
        <taxon>Viridiplantae</taxon>
        <taxon>Streptophyta</taxon>
        <taxon>Embryophyta</taxon>
        <taxon>Tracheophyta</taxon>
        <taxon>Spermatophyta</taxon>
        <taxon>Magnoliopsida</taxon>
        <taxon>eudicotyledons</taxon>
        <taxon>Gunneridae</taxon>
        <taxon>Pentapetalae</taxon>
        <taxon>rosids</taxon>
        <taxon>fabids</taxon>
        <taxon>Fabales</taxon>
        <taxon>Fabaceae</taxon>
        <taxon>Papilionoideae</taxon>
        <taxon>50 kb inversion clade</taxon>
        <taxon>NPAAA clade</taxon>
        <taxon>Hologalegina</taxon>
        <taxon>IRL clade</taxon>
        <taxon>Trifolieae</taxon>
        <taxon>Trifolium</taxon>
    </lineage>
</organism>
<sequence>LSSLDVVYCISTAYTTLYGALNAGNLLEEDNQLLEKVWSWVTTEFFSW</sequence>
<proteinExistence type="predicted"/>
<dbReference type="AlphaFoldDB" id="A0A392PPC7"/>
<name>A0A392PPC7_9FABA</name>
<accession>A0A392PPC7</accession>
<feature type="non-terminal residue" evidence="1">
    <location>
        <position position="1"/>
    </location>
</feature>
<protein>
    <submittedName>
        <fullName evidence="1">Uncharacterized protein</fullName>
    </submittedName>
</protein>
<dbReference type="Proteomes" id="UP000265520">
    <property type="component" value="Unassembled WGS sequence"/>
</dbReference>
<evidence type="ECO:0000313" key="1">
    <source>
        <dbReference type="EMBL" id="MCI13349.1"/>
    </source>
</evidence>
<keyword evidence="2" id="KW-1185">Reference proteome</keyword>
<dbReference type="EMBL" id="LXQA010087925">
    <property type="protein sequence ID" value="MCI13349.1"/>
    <property type="molecule type" value="Genomic_DNA"/>
</dbReference>
<comment type="caution">
    <text evidence="1">The sequence shown here is derived from an EMBL/GenBank/DDBJ whole genome shotgun (WGS) entry which is preliminary data.</text>
</comment>
<reference evidence="1 2" key="1">
    <citation type="journal article" date="2018" name="Front. Plant Sci.">
        <title>Red Clover (Trifolium pratense) and Zigzag Clover (T. medium) - A Picture of Genomic Similarities and Differences.</title>
        <authorList>
            <person name="Dluhosova J."/>
            <person name="Istvanek J."/>
            <person name="Nedelnik J."/>
            <person name="Repkova J."/>
        </authorList>
    </citation>
    <scope>NUCLEOTIDE SEQUENCE [LARGE SCALE GENOMIC DNA]</scope>
    <source>
        <strain evidence="2">cv. 10/8</strain>
        <tissue evidence="1">Leaf</tissue>
    </source>
</reference>
<evidence type="ECO:0000313" key="2">
    <source>
        <dbReference type="Proteomes" id="UP000265520"/>
    </source>
</evidence>